<evidence type="ECO:0000256" key="1">
    <source>
        <dbReference type="SAM" id="SignalP"/>
    </source>
</evidence>
<evidence type="ECO:0000313" key="2">
    <source>
        <dbReference type="EMBL" id="KFM70847.1"/>
    </source>
</evidence>
<reference evidence="2 3" key="1">
    <citation type="submission" date="2013-11" db="EMBL/GenBank/DDBJ databases">
        <title>Genome sequencing of Stegodyphus mimosarum.</title>
        <authorList>
            <person name="Bechsgaard J."/>
        </authorList>
    </citation>
    <scope>NUCLEOTIDE SEQUENCE [LARGE SCALE GENOMIC DNA]</scope>
</reference>
<dbReference type="AlphaFoldDB" id="A0A087U0F8"/>
<name>A0A087U0F8_STEMI</name>
<keyword evidence="1" id="KW-0732">Signal</keyword>
<protein>
    <submittedName>
        <fullName evidence="2">Uncharacterized protein</fullName>
    </submittedName>
</protein>
<feature type="chain" id="PRO_5001830089" evidence="1">
    <location>
        <begin position="18"/>
        <end position="51"/>
    </location>
</feature>
<dbReference type="Proteomes" id="UP000054359">
    <property type="component" value="Unassembled WGS sequence"/>
</dbReference>
<evidence type="ECO:0000313" key="3">
    <source>
        <dbReference type="Proteomes" id="UP000054359"/>
    </source>
</evidence>
<proteinExistence type="predicted"/>
<gene>
    <name evidence="2" type="ORF">X975_27234</name>
</gene>
<sequence>MKTILLCLLVCVVLVSAIEPSCRSDPDRCSSDKCCVEFGPIGYCRPLLKKG</sequence>
<feature type="signal peptide" evidence="1">
    <location>
        <begin position="1"/>
        <end position="17"/>
    </location>
</feature>
<dbReference type="EMBL" id="KK117579">
    <property type="protein sequence ID" value="KFM70847.1"/>
    <property type="molecule type" value="Genomic_DNA"/>
</dbReference>
<accession>A0A087U0F8</accession>
<feature type="non-terminal residue" evidence="2">
    <location>
        <position position="51"/>
    </location>
</feature>
<organism evidence="2 3">
    <name type="scientific">Stegodyphus mimosarum</name>
    <name type="common">African social velvet spider</name>
    <dbReference type="NCBI Taxonomy" id="407821"/>
    <lineage>
        <taxon>Eukaryota</taxon>
        <taxon>Metazoa</taxon>
        <taxon>Ecdysozoa</taxon>
        <taxon>Arthropoda</taxon>
        <taxon>Chelicerata</taxon>
        <taxon>Arachnida</taxon>
        <taxon>Araneae</taxon>
        <taxon>Araneomorphae</taxon>
        <taxon>Entelegynae</taxon>
        <taxon>Eresoidea</taxon>
        <taxon>Eresidae</taxon>
        <taxon>Stegodyphus</taxon>
    </lineage>
</organism>
<keyword evidence="3" id="KW-1185">Reference proteome</keyword>